<dbReference type="InterPro" id="IPR012338">
    <property type="entry name" value="Beta-lactam/transpept-like"/>
</dbReference>
<dbReference type="InterPro" id="IPR050789">
    <property type="entry name" value="Diverse_Enzym_Activities"/>
</dbReference>
<name>A0A5C6B9H7_9BACT</name>
<dbReference type="OrthoDB" id="284523at2"/>
<dbReference type="PANTHER" id="PTHR43283:SF11">
    <property type="entry name" value="BETA-LACTAMASE-RELATED DOMAIN-CONTAINING PROTEIN"/>
    <property type="match status" value="1"/>
</dbReference>
<evidence type="ECO:0000259" key="2">
    <source>
        <dbReference type="Pfam" id="PF00144"/>
    </source>
</evidence>
<proteinExistence type="predicted"/>
<evidence type="ECO:0000313" key="3">
    <source>
        <dbReference type="EMBL" id="TWU08091.1"/>
    </source>
</evidence>
<keyword evidence="4" id="KW-1185">Reference proteome</keyword>
<evidence type="ECO:0000313" key="4">
    <source>
        <dbReference type="Proteomes" id="UP000320176"/>
    </source>
</evidence>
<dbReference type="Pfam" id="PF00144">
    <property type="entry name" value="Beta-lactamase"/>
    <property type="match status" value="1"/>
</dbReference>
<feature type="domain" description="Beta-lactamase-related" evidence="2">
    <location>
        <begin position="40"/>
        <end position="352"/>
    </location>
</feature>
<dbReference type="AlphaFoldDB" id="A0A5C6B9H7"/>
<sequence length="372" mass="40573">MKRRIFLGSGLALTLCPRAGAGIDESQLESAGRILANAAERGEVQSSAIFVQQSSDVFSRTYGKASDTDAMFLLASISKTISIAAVMTLFDDGRFELDDRVQRYLPEFQGAGREKITIRQLMTHVSGLPDQLPENARLRASHASLSEFVAAAVKTPLLLEPGSRYSYSSMAILLATEVARRISGRSITDLAHERIFKPLRMTRSAMGLGAFKISDVVMNQVDRAAPESGAGDPSTKSWDWNSPYWRKLGAPWGTAHGSADDVARFLHEFLHPTGRILKPETIKLMISNQNPPNIRPRGLAFDLGQIGNTPYLSEETFGHTGSTGTICWADPSTDSICVILTTLPYQAVSPHPRDLVATNVAKALRKPYANGR</sequence>
<dbReference type="Gene3D" id="3.40.710.10">
    <property type="entry name" value="DD-peptidase/beta-lactamase superfamily"/>
    <property type="match status" value="1"/>
</dbReference>
<dbReference type="EMBL" id="SJPN01000001">
    <property type="protein sequence ID" value="TWU08091.1"/>
    <property type="molecule type" value="Genomic_DNA"/>
</dbReference>
<comment type="caution">
    <text evidence="3">The sequence shown here is derived from an EMBL/GenBank/DDBJ whole genome shotgun (WGS) entry which is preliminary data.</text>
</comment>
<dbReference type="PANTHER" id="PTHR43283">
    <property type="entry name" value="BETA-LACTAMASE-RELATED"/>
    <property type="match status" value="1"/>
</dbReference>
<keyword evidence="3" id="KW-0645">Protease</keyword>
<protein>
    <submittedName>
        <fullName evidence="3">D-alanyl-D-alanine carboxypeptidase</fullName>
        <ecNumber evidence="3">3.4.16.4</ecNumber>
    </submittedName>
</protein>
<dbReference type="InterPro" id="IPR001466">
    <property type="entry name" value="Beta-lactam-related"/>
</dbReference>
<reference evidence="3 4" key="1">
    <citation type="submission" date="2019-02" db="EMBL/GenBank/DDBJ databases">
        <title>Deep-cultivation of Planctomycetes and their phenomic and genomic characterization uncovers novel biology.</title>
        <authorList>
            <person name="Wiegand S."/>
            <person name="Jogler M."/>
            <person name="Boedeker C."/>
            <person name="Pinto D."/>
            <person name="Vollmers J."/>
            <person name="Rivas-Marin E."/>
            <person name="Kohn T."/>
            <person name="Peeters S.H."/>
            <person name="Heuer A."/>
            <person name="Rast P."/>
            <person name="Oberbeckmann S."/>
            <person name="Bunk B."/>
            <person name="Jeske O."/>
            <person name="Meyerdierks A."/>
            <person name="Storesund J.E."/>
            <person name="Kallscheuer N."/>
            <person name="Luecker S."/>
            <person name="Lage O.M."/>
            <person name="Pohl T."/>
            <person name="Merkel B.J."/>
            <person name="Hornburger P."/>
            <person name="Mueller R.-W."/>
            <person name="Bruemmer F."/>
            <person name="Labrenz M."/>
            <person name="Spormann A.M."/>
            <person name="Op Den Camp H."/>
            <person name="Overmann J."/>
            <person name="Amann R."/>
            <person name="Jetten M.S.M."/>
            <person name="Mascher T."/>
            <person name="Medema M.H."/>
            <person name="Devos D.P."/>
            <person name="Kaster A.-K."/>
            <person name="Ovreas L."/>
            <person name="Rohde M."/>
            <person name="Galperin M.Y."/>
            <person name="Jogler C."/>
        </authorList>
    </citation>
    <scope>NUCLEOTIDE SEQUENCE [LARGE SCALE GENOMIC DNA]</scope>
    <source>
        <strain evidence="3 4">Pla52n</strain>
    </source>
</reference>
<dbReference type="GO" id="GO:0009002">
    <property type="term" value="F:serine-type D-Ala-D-Ala carboxypeptidase activity"/>
    <property type="evidence" value="ECO:0007669"/>
    <property type="project" value="UniProtKB-EC"/>
</dbReference>
<dbReference type="SUPFAM" id="SSF56601">
    <property type="entry name" value="beta-lactamase/transpeptidase-like"/>
    <property type="match status" value="1"/>
</dbReference>
<organism evidence="3 4">
    <name type="scientific">Stieleria varia</name>
    <dbReference type="NCBI Taxonomy" id="2528005"/>
    <lineage>
        <taxon>Bacteria</taxon>
        <taxon>Pseudomonadati</taxon>
        <taxon>Planctomycetota</taxon>
        <taxon>Planctomycetia</taxon>
        <taxon>Pirellulales</taxon>
        <taxon>Pirellulaceae</taxon>
        <taxon>Stieleria</taxon>
    </lineage>
</organism>
<dbReference type="RefSeq" id="WP_146518195.1">
    <property type="nucleotide sequence ID" value="NZ_CP151726.1"/>
</dbReference>
<keyword evidence="1 3" id="KW-0378">Hydrolase</keyword>
<dbReference type="EC" id="3.4.16.4" evidence="3"/>
<keyword evidence="3" id="KW-0121">Carboxypeptidase</keyword>
<dbReference type="Proteomes" id="UP000320176">
    <property type="component" value="Unassembled WGS sequence"/>
</dbReference>
<gene>
    <name evidence="3" type="ORF">Pla52n_06720</name>
</gene>
<accession>A0A5C6B9H7</accession>
<evidence type="ECO:0000256" key="1">
    <source>
        <dbReference type="ARBA" id="ARBA00022801"/>
    </source>
</evidence>